<name>A0A2H5XDM2_9BACT</name>
<accession>A0A2H5XDM2</accession>
<comment type="caution">
    <text evidence="3">The sequence shown here is derived from an EMBL/GenBank/DDBJ whole genome shotgun (WGS) entry which is preliminary data.</text>
</comment>
<dbReference type="PANTHER" id="PTHR35038">
    <property type="entry name" value="DISSIMILATORY SULFITE REDUCTASE SIRA"/>
    <property type="match status" value="1"/>
</dbReference>
<dbReference type="Pfam" id="PF09699">
    <property type="entry name" value="Paired_CXXCH_1"/>
    <property type="match status" value="1"/>
</dbReference>
<dbReference type="NCBIfam" id="TIGR01905">
    <property type="entry name" value="paired_CXXCH_1"/>
    <property type="match status" value="1"/>
</dbReference>
<gene>
    <name evidence="3" type="ORF">HRbin17_01810</name>
</gene>
<dbReference type="InterPro" id="IPR036280">
    <property type="entry name" value="Multihaem_cyt_sf"/>
</dbReference>
<dbReference type="GO" id="GO:0016491">
    <property type="term" value="F:oxidoreductase activity"/>
    <property type="evidence" value="ECO:0007669"/>
    <property type="project" value="UniProtKB-KW"/>
</dbReference>
<protein>
    <submittedName>
        <fullName evidence="3">Dissimilatory sulfite reductase</fullName>
        <ecNumber evidence="3">1.8.99.-</ecNumber>
    </submittedName>
</protein>
<evidence type="ECO:0000256" key="1">
    <source>
        <dbReference type="ARBA" id="ARBA00022729"/>
    </source>
</evidence>
<organism evidence="3 4">
    <name type="scientific">Candidatus Fervidibacter japonicus</name>
    <dbReference type="NCBI Taxonomy" id="2035412"/>
    <lineage>
        <taxon>Bacteria</taxon>
        <taxon>Candidatus Fervidibacterota</taxon>
        <taxon>Candidatus Fervidibacter</taxon>
    </lineage>
</organism>
<keyword evidence="1" id="KW-0732">Signal</keyword>
<keyword evidence="3" id="KW-0560">Oxidoreductase</keyword>
<dbReference type="AlphaFoldDB" id="A0A2H5XDM2"/>
<dbReference type="InterPro" id="IPR010177">
    <property type="entry name" value="Paired_CXXCH_1"/>
</dbReference>
<dbReference type="Gene3D" id="1.10.1130.10">
    <property type="entry name" value="Flavocytochrome C3, Chain A"/>
    <property type="match status" value="2"/>
</dbReference>
<evidence type="ECO:0000313" key="3">
    <source>
        <dbReference type="EMBL" id="GBC99288.1"/>
    </source>
</evidence>
<dbReference type="Proteomes" id="UP000236173">
    <property type="component" value="Unassembled WGS sequence"/>
</dbReference>
<sequence>MTARWTAATTALAVAFLVCGLWRTPPARSVIQQKYLGDSKQCTKCHPNDGQKHLPYFNSWKETLHAKQQPRDDEPVTMIYRKVTGFTLKGDTADWLEDGVGCESCHGPNADHAATKTREDALKTTYAGKFGIEPKGNDLAHNPFPPDEIAKAQQAAMMCGQCHAVWVKDGKEVPPAGFEIAPTGPTDLHSIAQLGKASDSLRTRQYGEWYESPHYKKGVWCATCHDPHAKNHRVQLRKPVNELCSTCHQNERDIAKHVQEMAQKHIPDVKVKVTPDMECVPCHMPNHSHRMTNQEAADYMKANKDKLSQ</sequence>
<dbReference type="PANTHER" id="PTHR35038:SF8">
    <property type="entry name" value="C-TYPE POLYHEME CYTOCHROME OMCC"/>
    <property type="match status" value="1"/>
</dbReference>
<proteinExistence type="predicted"/>
<dbReference type="SUPFAM" id="SSF48695">
    <property type="entry name" value="Multiheme cytochromes"/>
    <property type="match status" value="1"/>
</dbReference>
<feature type="domain" description="Doubled CXXCH motif" evidence="2">
    <location>
        <begin position="217"/>
        <end position="252"/>
    </location>
</feature>
<evidence type="ECO:0000313" key="4">
    <source>
        <dbReference type="Proteomes" id="UP000236173"/>
    </source>
</evidence>
<evidence type="ECO:0000259" key="2">
    <source>
        <dbReference type="Pfam" id="PF09699"/>
    </source>
</evidence>
<reference evidence="4" key="1">
    <citation type="submission" date="2017-09" db="EMBL/GenBank/DDBJ databases">
        <title>Metaegenomics of thermophilic ammonia-oxidizing enrichment culture.</title>
        <authorList>
            <person name="Kato S."/>
            <person name="Suzuki K."/>
        </authorList>
    </citation>
    <scope>NUCLEOTIDE SEQUENCE [LARGE SCALE GENOMIC DNA]</scope>
</reference>
<dbReference type="EMBL" id="BEHT01000024">
    <property type="protein sequence ID" value="GBC99288.1"/>
    <property type="molecule type" value="Genomic_DNA"/>
</dbReference>
<dbReference type="InterPro" id="IPR051829">
    <property type="entry name" value="Multiheme_Cytochr_ET"/>
</dbReference>
<dbReference type="EC" id="1.8.99.-" evidence="3"/>